<dbReference type="AlphaFoldDB" id="A0A2W1LQF7"/>
<dbReference type="RefSeq" id="WP_111145755.1">
    <property type="nucleotide sequence ID" value="NZ_QKRB01000036.1"/>
</dbReference>
<dbReference type="Proteomes" id="UP000249522">
    <property type="component" value="Unassembled WGS sequence"/>
</dbReference>
<organism evidence="5 6">
    <name type="scientific">Paenibacillus sambharensis</name>
    <dbReference type="NCBI Taxonomy" id="1803190"/>
    <lineage>
        <taxon>Bacteria</taxon>
        <taxon>Bacillati</taxon>
        <taxon>Bacillota</taxon>
        <taxon>Bacilli</taxon>
        <taxon>Bacillales</taxon>
        <taxon>Paenibacillaceae</taxon>
        <taxon>Paenibacillus</taxon>
    </lineage>
</organism>
<protein>
    <submittedName>
        <fullName evidence="5">Gfo/Idh/MocA family oxidoreductase</fullName>
    </submittedName>
</protein>
<dbReference type="InterPro" id="IPR055170">
    <property type="entry name" value="GFO_IDH_MocA-like_dom"/>
</dbReference>
<gene>
    <name evidence="5" type="ORF">DNH61_05980</name>
</gene>
<dbReference type="OrthoDB" id="9815825at2"/>
<dbReference type="InterPro" id="IPR000683">
    <property type="entry name" value="Gfo/Idh/MocA-like_OxRdtase_N"/>
</dbReference>
<proteinExistence type="inferred from homology"/>
<dbReference type="Pfam" id="PF22725">
    <property type="entry name" value="GFO_IDH_MocA_C3"/>
    <property type="match status" value="1"/>
</dbReference>
<accession>A0A2W1LQF7</accession>
<evidence type="ECO:0000259" key="3">
    <source>
        <dbReference type="Pfam" id="PF01408"/>
    </source>
</evidence>
<keyword evidence="6" id="KW-1185">Reference proteome</keyword>
<evidence type="ECO:0000313" key="6">
    <source>
        <dbReference type="Proteomes" id="UP000249522"/>
    </source>
</evidence>
<dbReference type="InterPro" id="IPR050984">
    <property type="entry name" value="Gfo/Idh/MocA_domain"/>
</dbReference>
<reference evidence="5 6" key="1">
    <citation type="submission" date="2018-06" db="EMBL/GenBank/DDBJ databases">
        <title>Paenibacillus imtechensis sp. nov.</title>
        <authorList>
            <person name="Pinnaka A.K."/>
            <person name="Singh H."/>
            <person name="Kaur M."/>
        </authorList>
    </citation>
    <scope>NUCLEOTIDE SEQUENCE [LARGE SCALE GENOMIC DNA]</scope>
    <source>
        <strain evidence="5 6">SMB1</strain>
    </source>
</reference>
<comment type="caution">
    <text evidence="5">The sequence shown here is derived from an EMBL/GenBank/DDBJ whole genome shotgun (WGS) entry which is preliminary data.</text>
</comment>
<dbReference type="PANTHER" id="PTHR22604:SF105">
    <property type="entry name" value="TRANS-1,2-DIHYDROBENZENE-1,2-DIOL DEHYDROGENASE"/>
    <property type="match status" value="1"/>
</dbReference>
<evidence type="ECO:0000256" key="2">
    <source>
        <dbReference type="ARBA" id="ARBA00023002"/>
    </source>
</evidence>
<evidence type="ECO:0000313" key="5">
    <source>
        <dbReference type="EMBL" id="PZD96744.1"/>
    </source>
</evidence>
<dbReference type="Gene3D" id="3.30.360.10">
    <property type="entry name" value="Dihydrodipicolinate Reductase, domain 2"/>
    <property type="match status" value="1"/>
</dbReference>
<dbReference type="SUPFAM" id="SSF55347">
    <property type="entry name" value="Glyceraldehyde-3-phosphate dehydrogenase-like, C-terminal domain"/>
    <property type="match status" value="1"/>
</dbReference>
<evidence type="ECO:0000259" key="4">
    <source>
        <dbReference type="Pfam" id="PF22725"/>
    </source>
</evidence>
<comment type="similarity">
    <text evidence="1">Belongs to the Gfo/Idh/MocA family.</text>
</comment>
<dbReference type="InterPro" id="IPR036291">
    <property type="entry name" value="NAD(P)-bd_dom_sf"/>
</dbReference>
<feature type="domain" description="Gfo/Idh/MocA-like oxidoreductase N-terminal" evidence="3">
    <location>
        <begin position="6"/>
        <end position="122"/>
    </location>
</feature>
<dbReference type="GO" id="GO:0000166">
    <property type="term" value="F:nucleotide binding"/>
    <property type="evidence" value="ECO:0007669"/>
    <property type="project" value="InterPro"/>
</dbReference>
<keyword evidence="2" id="KW-0560">Oxidoreductase</keyword>
<sequence length="327" mass="36251">MMEKTIKWGIMGPGGIARSFAADLLETPGAELAAVASRSKERADAFAQEFGAARSYDSYEAFVQDEEVDIVYIGTLHPAHKEGMLLCLRAGKAVLCEKPFTMNAQEAEEVVQAAREHNTFIMEAMWTRYLPAIVQTRAWIEEGRIGEVKMVTAEFGFDIGWAPENRLLNKKLGGGALLDAGIYPISFASMIFGQQPSRIMSSAHIGETGVDERFTALFEYEGGQTAQLSASVRLRTANNAFIYGTAGYIHVPNFLFASSASLHTDAEEPLVFTDNRKLNGYIFEAQEAMRCLREGRKESAVMPAAETCDIMRTLDRLREQWGLEYTD</sequence>
<dbReference type="EMBL" id="QKRB01000036">
    <property type="protein sequence ID" value="PZD96744.1"/>
    <property type="molecule type" value="Genomic_DNA"/>
</dbReference>
<dbReference type="SUPFAM" id="SSF51735">
    <property type="entry name" value="NAD(P)-binding Rossmann-fold domains"/>
    <property type="match status" value="1"/>
</dbReference>
<name>A0A2W1LQF7_9BACL</name>
<dbReference type="PANTHER" id="PTHR22604">
    <property type="entry name" value="OXIDOREDUCTASES"/>
    <property type="match status" value="1"/>
</dbReference>
<feature type="domain" description="GFO/IDH/MocA-like oxidoreductase" evidence="4">
    <location>
        <begin position="135"/>
        <end position="249"/>
    </location>
</feature>
<dbReference type="Pfam" id="PF01408">
    <property type="entry name" value="GFO_IDH_MocA"/>
    <property type="match status" value="1"/>
</dbReference>
<evidence type="ECO:0000256" key="1">
    <source>
        <dbReference type="ARBA" id="ARBA00010928"/>
    </source>
</evidence>
<dbReference type="GO" id="GO:0016491">
    <property type="term" value="F:oxidoreductase activity"/>
    <property type="evidence" value="ECO:0007669"/>
    <property type="project" value="UniProtKB-KW"/>
</dbReference>
<dbReference type="Gene3D" id="3.40.50.720">
    <property type="entry name" value="NAD(P)-binding Rossmann-like Domain"/>
    <property type="match status" value="1"/>
</dbReference>